<keyword evidence="2" id="KW-1185">Reference proteome</keyword>
<comment type="caution">
    <text evidence="1">The sequence shown here is derived from an EMBL/GenBank/DDBJ whole genome shotgun (WGS) entry which is preliminary data.</text>
</comment>
<dbReference type="EMBL" id="CM047582">
    <property type="protein sequence ID" value="KAI9914693.1"/>
    <property type="molecule type" value="Genomic_DNA"/>
</dbReference>
<dbReference type="Proteomes" id="UP001163321">
    <property type="component" value="Chromosome 3"/>
</dbReference>
<proteinExistence type="predicted"/>
<gene>
    <name evidence="1" type="ORF">PsorP6_006807</name>
</gene>
<evidence type="ECO:0000313" key="2">
    <source>
        <dbReference type="Proteomes" id="UP001163321"/>
    </source>
</evidence>
<sequence length="74" mass="8378">MNPHPLTSKQTHFKQDAGITALPSRDQNRSAESEVKTEDGIYKRRGGQFIDHIEKCSPTNAHISRARLVIYTTQ</sequence>
<organism evidence="1 2">
    <name type="scientific">Peronosclerospora sorghi</name>
    <dbReference type="NCBI Taxonomy" id="230839"/>
    <lineage>
        <taxon>Eukaryota</taxon>
        <taxon>Sar</taxon>
        <taxon>Stramenopiles</taxon>
        <taxon>Oomycota</taxon>
        <taxon>Peronosporomycetes</taxon>
        <taxon>Peronosporales</taxon>
        <taxon>Peronosporaceae</taxon>
        <taxon>Peronosclerospora</taxon>
    </lineage>
</organism>
<protein>
    <submittedName>
        <fullName evidence="1">Uncharacterized protein</fullName>
    </submittedName>
</protein>
<name>A0ACC0W7B1_9STRA</name>
<accession>A0ACC0W7B1</accession>
<evidence type="ECO:0000313" key="1">
    <source>
        <dbReference type="EMBL" id="KAI9914693.1"/>
    </source>
</evidence>
<reference evidence="1 2" key="1">
    <citation type="journal article" date="2022" name="bioRxiv">
        <title>The genome of the oomycete Peronosclerospora sorghi, a cosmopolitan pathogen of maize and sorghum, is inflated with dispersed pseudogenes.</title>
        <authorList>
            <person name="Fletcher K."/>
            <person name="Martin F."/>
            <person name="Isakeit T."/>
            <person name="Cavanaugh K."/>
            <person name="Magill C."/>
            <person name="Michelmore R."/>
        </authorList>
    </citation>
    <scope>NUCLEOTIDE SEQUENCE [LARGE SCALE GENOMIC DNA]</scope>
    <source>
        <strain evidence="1">P6</strain>
    </source>
</reference>